<evidence type="ECO:0000256" key="1">
    <source>
        <dbReference type="SAM" id="MobiDB-lite"/>
    </source>
</evidence>
<gene>
    <name evidence="2" type="ORF">GCM10007874_22360</name>
</gene>
<comment type="caution">
    <text evidence="2">The sequence shown here is derived from an EMBL/GenBank/DDBJ whole genome shotgun (WGS) entry which is preliminary data.</text>
</comment>
<dbReference type="EMBL" id="BSPC01000021">
    <property type="protein sequence ID" value="GLS19219.1"/>
    <property type="molecule type" value="Genomic_DNA"/>
</dbReference>
<feature type="compositionally biased region" description="Basic and acidic residues" evidence="1">
    <location>
        <begin position="42"/>
        <end position="51"/>
    </location>
</feature>
<accession>A0ABQ6CHG4</accession>
<evidence type="ECO:0000313" key="2">
    <source>
        <dbReference type="EMBL" id="GLS19219.1"/>
    </source>
</evidence>
<evidence type="ECO:0000313" key="3">
    <source>
        <dbReference type="Proteomes" id="UP001156882"/>
    </source>
</evidence>
<protein>
    <submittedName>
        <fullName evidence="2">Uncharacterized protein</fullName>
    </submittedName>
</protein>
<feature type="region of interest" description="Disordered" evidence="1">
    <location>
        <begin position="1"/>
        <end position="53"/>
    </location>
</feature>
<name>A0ABQ6CHG4_9HYPH</name>
<reference evidence="3" key="1">
    <citation type="journal article" date="2019" name="Int. J. Syst. Evol. Microbiol.">
        <title>The Global Catalogue of Microorganisms (GCM) 10K type strain sequencing project: providing services to taxonomists for standard genome sequencing and annotation.</title>
        <authorList>
            <consortium name="The Broad Institute Genomics Platform"/>
            <consortium name="The Broad Institute Genome Sequencing Center for Infectious Disease"/>
            <person name="Wu L."/>
            <person name="Ma J."/>
        </authorList>
    </citation>
    <scope>NUCLEOTIDE SEQUENCE [LARGE SCALE GENOMIC DNA]</scope>
    <source>
        <strain evidence="3">NBRC 101365</strain>
    </source>
</reference>
<sequence>MPMPAPLIGAGHIVSGSGCRPRPAGLDRQALGDGAQSAPSQRVDEAAREADPAGLPFGVRAAVEHRLREEI</sequence>
<organism evidence="2 3">
    <name type="scientific">Labrys miyagiensis</name>
    <dbReference type="NCBI Taxonomy" id="346912"/>
    <lineage>
        <taxon>Bacteria</taxon>
        <taxon>Pseudomonadati</taxon>
        <taxon>Pseudomonadota</taxon>
        <taxon>Alphaproteobacteria</taxon>
        <taxon>Hyphomicrobiales</taxon>
        <taxon>Xanthobacteraceae</taxon>
        <taxon>Labrys</taxon>
    </lineage>
</organism>
<keyword evidence="3" id="KW-1185">Reference proteome</keyword>
<dbReference type="Proteomes" id="UP001156882">
    <property type="component" value="Unassembled WGS sequence"/>
</dbReference>
<proteinExistence type="predicted"/>